<gene>
    <name evidence="8" type="ORF">BVRB_011620</name>
</gene>
<dbReference type="Gene3D" id="1.20.120.1630">
    <property type="match status" value="1"/>
</dbReference>
<dbReference type="Gramene" id="KMS95175">
    <property type="protein sequence ID" value="KMS95175"/>
    <property type="gene ID" value="BVRB_011620"/>
</dbReference>
<evidence type="ECO:0000256" key="1">
    <source>
        <dbReference type="ARBA" id="ARBA00004127"/>
    </source>
</evidence>
<dbReference type="GO" id="GO:0005783">
    <property type="term" value="C:endoplasmic reticulum"/>
    <property type="evidence" value="ECO:0007669"/>
    <property type="project" value="TreeGrafter"/>
</dbReference>
<proteinExistence type="predicted"/>
<dbReference type="PANTHER" id="PTHR14624:SF0">
    <property type="entry name" value="POLYPRENOL REDUCTASE"/>
    <property type="match status" value="1"/>
</dbReference>
<dbReference type="InterPro" id="IPR001104">
    <property type="entry name" value="3-oxo-5_a-steroid_4-DH_C"/>
</dbReference>
<keyword evidence="5 6" id="KW-0472">Membrane</keyword>
<dbReference type="PROSITE" id="PS50244">
    <property type="entry name" value="S5A_REDUCTASE"/>
    <property type="match status" value="1"/>
</dbReference>
<evidence type="ECO:0000259" key="7">
    <source>
        <dbReference type="Pfam" id="PF02544"/>
    </source>
</evidence>
<feature type="transmembrane region" description="Helical" evidence="6">
    <location>
        <begin position="157"/>
        <end position="178"/>
    </location>
</feature>
<feature type="domain" description="3-oxo-5-alpha-steroid 4-dehydrogenase C-terminal" evidence="7">
    <location>
        <begin position="209"/>
        <end position="338"/>
    </location>
</feature>
<dbReference type="PANTHER" id="PTHR14624">
    <property type="entry name" value="DFG10 PROTEIN"/>
    <property type="match status" value="1"/>
</dbReference>
<feature type="transmembrane region" description="Helical" evidence="6">
    <location>
        <begin position="295"/>
        <end position="313"/>
    </location>
</feature>
<dbReference type="AlphaFoldDB" id="A0A0J8DWE1"/>
<evidence type="ECO:0000313" key="9">
    <source>
        <dbReference type="Proteomes" id="UP000035740"/>
    </source>
</evidence>
<organism evidence="8 9">
    <name type="scientific">Beta vulgaris subsp. vulgaris</name>
    <name type="common">Beet</name>
    <dbReference type="NCBI Taxonomy" id="3555"/>
    <lineage>
        <taxon>Eukaryota</taxon>
        <taxon>Viridiplantae</taxon>
        <taxon>Streptophyta</taxon>
        <taxon>Embryophyta</taxon>
        <taxon>Tracheophyta</taxon>
        <taxon>Spermatophyta</taxon>
        <taxon>Magnoliopsida</taxon>
        <taxon>eudicotyledons</taxon>
        <taxon>Gunneridae</taxon>
        <taxon>Pentapetalae</taxon>
        <taxon>Caryophyllales</taxon>
        <taxon>Chenopodiaceae</taxon>
        <taxon>Betoideae</taxon>
        <taxon>Beta</taxon>
    </lineage>
</organism>
<feature type="transmembrane region" description="Helical" evidence="6">
    <location>
        <begin position="215"/>
        <end position="238"/>
    </location>
</feature>
<dbReference type="GO" id="GO:0003865">
    <property type="term" value="F:3-oxo-5-alpha-steroid 4-dehydrogenase activity"/>
    <property type="evidence" value="ECO:0007669"/>
    <property type="project" value="TreeGrafter"/>
</dbReference>
<protein>
    <recommendedName>
        <fullName evidence="7">3-oxo-5-alpha-steroid 4-dehydrogenase C-terminal domain-containing protein</fullName>
    </recommendedName>
</protein>
<dbReference type="Pfam" id="PF02544">
    <property type="entry name" value="Steroid_dh"/>
    <property type="match status" value="1"/>
</dbReference>
<dbReference type="Proteomes" id="UP000035740">
    <property type="component" value="Unassembled WGS sequence"/>
</dbReference>
<comment type="subcellular location">
    <subcellularLocation>
        <location evidence="1">Endomembrane system</location>
        <topology evidence="1">Multi-pass membrane protein</topology>
    </subcellularLocation>
</comment>
<dbReference type="eggNOG" id="KOG1640">
    <property type="taxonomic scope" value="Eukaryota"/>
</dbReference>
<feature type="transmembrane region" description="Helical" evidence="6">
    <location>
        <begin position="12"/>
        <end position="39"/>
    </location>
</feature>
<sequence>MEIERLLRVTWVAAILPILIASFPSSYLNSFHHTLLVFAGRGKILQSSSRFSKLTVPQRFFSHFYVLAVVWTSLLLLTTWAYAHKIGTLVSESTSHSSVASYLTGGSHILSIHKAHSTALEHNFSVWRSVFLLLLMEAQVFLRLYESLRVFNYSGTARMHILGYLTGFFFYTAAPLSLSCNCAPEAYSFVANRVSEFIVNGKNHMPPLEFHWLEYLSPLLKLGWLQWIGAVIFFFGWLHQRRCHAILGNLREVKEQANDYRIPHGDWFEIVSCPHYLAEIVIYAGLVVASGGLDLTLWLIFAFVVVNLVFAAAETHRWYRQKFDNYPNNRYAIIPFVY</sequence>
<dbReference type="InterPro" id="IPR039698">
    <property type="entry name" value="Dfg10/SRD5A3"/>
</dbReference>
<dbReference type="GO" id="GO:0006488">
    <property type="term" value="P:dolichol-linked oligosaccharide biosynthetic process"/>
    <property type="evidence" value="ECO:0007669"/>
    <property type="project" value="InterPro"/>
</dbReference>
<dbReference type="EMBL" id="KQ090525">
    <property type="protein sequence ID" value="KMS95175.1"/>
    <property type="molecule type" value="Genomic_DNA"/>
</dbReference>
<dbReference type="UniPathway" id="UPA00378"/>
<reference evidence="8 9" key="1">
    <citation type="journal article" date="2014" name="Nature">
        <title>The genome of the recently domesticated crop plant sugar beet (Beta vulgaris).</title>
        <authorList>
            <person name="Dohm J.C."/>
            <person name="Minoche A.E."/>
            <person name="Holtgrawe D."/>
            <person name="Capella-Gutierrez S."/>
            <person name="Zakrzewski F."/>
            <person name="Tafer H."/>
            <person name="Rupp O."/>
            <person name="Sorensen T.R."/>
            <person name="Stracke R."/>
            <person name="Reinhardt R."/>
            <person name="Goesmann A."/>
            <person name="Kraft T."/>
            <person name="Schulz B."/>
            <person name="Stadler P.F."/>
            <person name="Schmidt T."/>
            <person name="Gabaldon T."/>
            <person name="Lehrach H."/>
            <person name="Weisshaar B."/>
            <person name="Himmelbauer H."/>
        </authorList>
    </citation>
    <scope>NUCLEOTIDE SEQUENCE [LARGE SCALE GENOMIC DNA]</scope>
    <source>
        <tissue evidence="8">Taproot</tissue>
    </source>
</reference>
<dbReference type="GO" id="GO:0016095">
    <property type="term" value="P:polyprenol catabolic process"/>
    <property type="evidence" value="ECO:0007669"/>
    <property type="project" value="TreeGrafter"/>
</dbReference>
<evidence type="ECO:0000256" key="6">
    <source>
        <dbReference type="SAM" id="Phobius"/>
    </source>
</evidence>
<feature type="transmembrane region" description="Helical" evidence="6">
    <location>
        <begin position="267"/>
        <end position="289"/>
    </location>
</feature>
<keyword evidence="9" id="KW-1185">Reference proteome</keyword>
<evidence type="ECO:0000313" key="8">
    <source>
        <dbReference type="EMBL" id="KMS95175.1"/>
    </source>
</evidence>
<evidence type="ECO:0000256" key="4">
    <source>
        <dbReference type="ARBA" id="ARBA00022989"/>
    </source>
</evidence>
<name>A0A0J8DWE1_BETVV</name>
<feature type="transmembrane region" description="Helical" evidence="6">
    <location>
        <begin position="60"/>
        <end position="83"/>
    </location>
</feature>
<evidence type="ECO:0000256" key="5">
    <source>
        <dbReference type="ARBA" id="ARBA00023136"/>
    </source>
</evidence>
<accession>A0A0J8DWE1</accession>
<comment type="pathway">
    <text evidence="2">Protein modification; protein glycosylation.</text>
</comment>
<evidence type="ECO:0000256" key="2">
    <source>
        <dbReference type="ARBA" id="ARBA00004922"/>
    </source>
</evidence>
<evidence type="ECO:0000256" key="3">
    <source>
        <dbReference type="ARBA" id="ARBA00022692"/>
    </source>
</evidence>
<keyword evidence="3 6" id="KW-0812">Transmembrane</keyword>
<keyword evidence="4 6" id="KW-1133">Transmembrane helix</keyword>
<dbReference type="OMA" id="RFYETNF"/>
<dbReference type="OrthoDB" id="541710at2759"/>